<gene>
    <name evidence="1" type="ORF">S01H4_49355</name>
</gene>
<sequence length="39" mass="4610">MVMDLHSYIKELSYFEDGEDVLEPFDINKLKLVCLDFIS</sequence>
<organism evidence="1">
    <name type="scientific">marine sediment metagenome</name>
    <dbReference type="NCBI Taxonomy" id="412755"/>
    <lineage>
        <taxon>unclassified sequences</taxon>
        <taxon>metagenomes</taxon>
        <taxon>ecological metagenomes</taxon>
    </lineage>
</organism>
<accession>X1DQW1</accession>
<name>X1DQW1_9ZZZZ</name>
<proteinExistence type="predicted"/>
<dbReference type="AlphaFoldDB" id="X1DQW1"/>
<reference evidence="1" key="1">
    <citation type="journal article" date="2014" name="Front. Microbiol.">
        <title>High frequency of phylogenetically diverse reductive dehalogenase-homologous genes in deep subseafloor sedimentary metagenomes.</title>
        <authorList>
            <person name="Kawai M."/>
            <person name="Futagami T."/>
            <person name="Toyoda A."/>
            <person name="Takaki Y."/>
            <person name="Nishi S."/>
            <person name="Hori S."/>
            <person name="Arai W."/>
            <person name="Tsubouchi T."/>
            <person name="Morono Y."/>
            <person name="Uchiyama I."/>
            <person name="Ito T."/>
            <person name="Fujiyama A."/>
            <person name="Inagaki F."/>
            <person name="Takami H."/>
        </authorList>
    </citation>
    <scope>NUCLEOTIDE SEQUENCE</scope>
    <source>
        <strain evidence="1">Expedition CK06-06</strain>
    </source>
</reference>
<dbReference type="EMBL" id="BART01027912">
    <property type="protein sequence ID" value="GAG98806.1"/>
    <property type="molecule type" value="Genomic_DNA"/>
</dbReference>
<evidence type="ECO:0000313" key="1">
    <source>
        <dbReference type="EMBL" id="GAG98806.1"/>
    </source>
</evidence>
<comment type="caution">
    <text evidence="1">The sequence shown here is derived from an EMBL/GenBank/DDBJ whole genome shotgun (WGS) entry which is preliminary data.</text>
</comment>
<protein>
    <submittedName>
        <fullName evidence="1">Uncharacterized protein</fullName>
    </submittedName>
</protein>